<sequence>MDAINAGDTAWTLVSTALVFLMCLGLGFFYGGLARSNHTLSLMFLMMISTCVVTIQWYFWGFSLTFSETTNNGFIGDLRHIVARHLGREPHSNAPTIPSSAYFIYQCMFAVITPALAFGSTAERMKIGPVIIFLFIWSTLVYNICAMWVWNPQGWLAKLGVQDYAGGITVHLSSGAAAGAYALSIGERKDYNKQSHFAPNNVAFVFLGAAMLWFGWFGFNGGSALAANARAVNAVVVTHIAGCVGGLVWVLIDFYKTRKWSLVGICTGGVAGLATITPAAGFVTPSSSLAFGFIGAITCHFCVANKNRLFPFDDCLDVFAVHYVSGIVGTFMTGIFSQQSIISLSYPEGAQNIPLGGWFDRHWIQVPVQMAAIGAVTAWSFAVTYLILWVMEKSGLKLRLRDDEEVMGTDLAVLGETAYGFMTPHHGGGHNQLVAQIKSVPRRRSNATNTSNSSNPPVVPVGPVGNMETVNENDTEVPIPTTVRVRNSEVLEAQVAAINESFE</sequence>
<dbReference type="SUPFAM" id="SSF111352">
    <property type="entry name" value="Ammonium transporter"/>
    <property type="match status" value="1"/>
</dbReference>
<keyword evidence="5 8" id="KW-1133">Transmembrane helix</keyword>
<accession>A0ABR2WJW9</accession>
<dbReference type="Gene3D" id="1.10.3430.10">
    <property type="entry name" value="Ammonium transporter AmtB like domains"/>
    <property type="match status" value="1"/>
</dbReference>
<feature type="transmembrane region" description="Helical" evidence="8">
    <location>
        <begin position="165"/>
        <end position="185"/>
    </location>
</feature>
<feature type="transmembrane region" description="Helical" evidence="8">
    <location>
        <begin position="288"/>
        <end position="304"/>
    </location>
</feature>
<keyword evidence="3 8" id="KW-0813">Transport</keyword>
<protein>
    <recommendedName>
        <fullName evidence="8">Ammonium transporter</fullName>
    </recommendedName>
</protein>
<proteinExistence type="inferred from homology"/>
<evidence type="ECO:0000256" key="6">
    <source>
        <dbReference type="ARBA" id="ARBA00023136"/>
    </source>
</evidence>
<evidence type="ECO:0000256" key="4">
    <source>
        <dbReference type="ARBA" id="ARBA00022692"/>
    </source>
</evidence>
<keyword evidence="4 8" id="KW-0812">Transmembrane</keyword>
<evidence type="ECO:0000256" key="7">
    <source>
        <dbReference type="ARBA" id="ARBA00023177"/>
    </source>
</evidence>
<dbReference type="PANTHER" id="PTHR43029:SF10">
    <property type="entry name" value="AMMONIUM TRANSPORTER MEP2"/>
    <property type="match status" value="1"/>
</dbReference>
<evidence type="ECO:0000259" key="10">
    <source>
        <dbReference type="Pfam" id="PF00909"/>
    </source>
</evidence>
<gene>
    <name evidence="11" type="ORF">K7432_013071</name>
</gene>
<feature type="transmembrane region" description="Helical" evidence="8">
    <location>
        <begin position="231"/>
        <end position="255"/>
    </location>
</feature>
<keyword evidence="12" id="KW-1185">Reference proteome</keyword>
<dbReference type="EMBL" id="JASJQH010001224">
    <property type="protein sequence ID" value="KAK9761777.1"/>
    <property type="molecule type" value="Genomic_DNA"/>
</dbReference>
<feature type="transmembrane region" description="Helical" evidence="8">
    <location>
        <begin position="316"/>
        <end position="336"/>
    </location>
</feature>
<comment type="subcellular location">
    <subcellularLocation>
        <location evidence="8">Cell membrane</location>
        <topology evidence="8">Multi-pass membrane protein</topology>
    </subcellularLocation>
    <subcellularLocation>
        <location evidence="1">Membrane</location>
        <topology evidence="1">Multi-pass membrane protein</topology>
    </subcellularLocation>
</comment>
<evidence type="ECO:0000313" key="12">
    <source>
        <dbReference type="Proteomes" id="UP001479436"/>
    </source>
</evidence>
<dbReference type="Proteomes" id="UP001479436">
    <property type="component" value="Unassembled WGS sequence"/>
</dbReference>
<feature type="transmembrane region" description="Helical" evidence="8">
    <location>
        <begin position="368"/>
        <end position="391"/>
    </location>
</feature>
<organism evidence="11 12">
    <name type="scientific">Basidiobolus ranarum</name>
    <dbReference type="NCBI Taxonomy" id="34480"/>
    <lineage>
        <taxon>Eukaryota</taxon>
        <taxon>Fungi</taxon>
        <taxon>Fungi incertae sedis</taxon>
        <taxon>Zoopagomycota</taxon>
        <taxon>Entomophthoromycotina</taxon>
        <taxon>Basidiobolomycetes</taxon>
        <taxon>Basidiobolales</taxon>
        <taxon>Basidiobolaceae</taxon>
        <taxon>Basidiobolus</taxon>
    </lineage>
</organism>
<dbReference type="InterPro" id="IPR029020">
    <property type="entry name" value="Ammonium/urea_transptr"/>
</dbReference>
<keyword evidence="6 8" id="KW-0472">Membrane</keyword>
<feature type="transmembrane region" description="Helical" evidence="8">
    <location>
        <begin position="197"/>
        <end position="219"/>
    </location>
</feature>
<keyword evidence="7 8" id="KW-0924">Ammonia transport</keyword>
<dbReference type="InterPro" id="IPR001905">
    <property type="entry name" value="Ammonium_transpt"/>
</dbReference>
<name>A0ABR2WJW9_9FUNG</name>
<dbReference type="NCBIfam" id="TIGR00836">
    <property type="entry name" value="amt"/>
    <property type="match status" value="1"/>
</dbReference>
<feature type="transmembrane region" description="Helical" evidence="8">
    <location>
        <begin position="12"/>
        <end position="33"/>
    </location>
</feature>
<feature type="domain" description="Ammonium transporter AmtB-like" evidence="10">
    <location>
        <begin position="10"/>
        <end position="419"/>
    </location>
</feature>
<feature type="transmembrane region" description="Helical" evidence="8">
    <location>
        <begin position="262"/>
        <end position="282"/>
    </location>
</feature>
<evidence type="ECO:0000256" key="9">
    <source>
        <dbReference type="SAM" id="MobiDB-lite"/>
    </source>
</evidence>
<dbReference type="PANTHER" id="PTHR43029">
    <property type="entry name" value="AMMONIUM TRANSPORTER MEP2"/>
    <property type="match status" value="1"/>
</dbReference>
<evidence type="ECO:0000256" key="5">
    <source>
        <dbReference type="ARBA" id="ARBA00022989"/>
    </source>
</evidence>
<comment type="caution">
    <text evidence="11">The sequence shown here is derived from an EMBL/GenBank/DDBJ whole genome shotgun (WGS) entry which is preliminary data.</text>
</comment>
<feature type="transmembrane region" description="Helical" evidence="8">
    <location>
        <begin position="100"/>
        <end position="118"/>
    </location>
</feature>
<feature type="compositionally biased region" description="Low complexity" evidence="9">
    <location>
        <begin position="446"/>
        <end position="466"/>
    </location>
</feature>
<comment type="similarity">
    <text evidence="2 8">Belongs to the ammonia transporter channel (TC 1.A.11.2) family.</text>
</comment>
<dbReference type="Pfam" id="PF00909">
    <property type="entry name" value="Ammonium_transp"/>
    <property type="match status" value="1"/>
</dbReference>
<evidence type="ECO:0000256" key="1">
    <source>
        <dbReference type="ARBA" id="ARBA00004141"/>
    </source>
</evidence>
<feature type="transmembrane region" description="Helical" evidence="8">
    <location>
        <begin position="40"/>
        <end position="60"/>
    </location>
</feature>
<dbReference type="InterPro" id="IPR024041">
    <property type="entry name" value="NH4_transpt_AmtB-like_dom"/>
</dbReference>
<evidence type="ECO:0000313" key="11">
    <source>
        <dbReference type="EMBL" id="KAK9761777.1"/>
    </source>
</evidence>
<evidence type="ECO:0000256" key="8">
    <source>
        <dbReference type="RuleBase" id="RU362002"/>
    </source>
</evidence>
<reference evidence="11 12" key="1">
    <citation type="submission" date="2023-04" db="EMBL/GenBank/DDBJ databases">
        <title>Genome of Basidiobolus ranarum AG-B5.</title>
        <authorList>
            <person name="Stajich J.E."/>
            <person name="Carter-House D."/>
            <person name="Gryganskyi A."/>
        </authorList>
    </citation>
    <scope>NUCLEOTIDE SEQUENCE [LARGE SCALE GENOMIC DNA]</scope>
    <source>
        <strain evidence="11 12">AG-B5</strain>
    </source>
</reference>
<feature type="transmembrane region" description="Helical" evidence="8">
    <location>
        <begin position="130"/>
        <end position="150"/>
    </location>
</feature>
<feature type="region of interest" description="Disordered" evidence="9">
    <location>
        <begin position="441"/>
        <end position="475"/>
    </location>
</feature>
<evidence type="ECO:0000256" key="3">
    <source>
        <dbReference type="ARBA" id="ARBA00022448"/>
    </source>
</evidence>
<evidence type="ECO:0000256" key="2">
    <source>
        <dbReference type="ARBA" id="ARBA00005887"/>
    </source>
</evidence>